<keyword evidence="5" id="KW-1185">Reference proteome</keyword>
<name>A0A919WK59_9BACI</name>
<dbReference type="InterPro" id="IPR056796">
    <property type="entry name" value="FdhE_C"/>
</dbReference>
<protein>
    <recommendedName>
        <fullName evidence="3">FdhE C-terminal domain-containing protein</fullName>
    </recommendedName>
</protein>
<evidence type="ECO:0000256" key="2">
    <source>
        <dbReference type="SAM" id="Coils"/>
    </source>
</evidence>
<feature type="coiled-coil region" evidence="2">
    <location>
        <begin position="1"/>
        <end position="28"/>
    </location>
</feature>
<feature type="domain" description="FdhE C-terminal" evidence="3">
    <location>
        <begin position="187"/>
        <end position="256"/>
    </location>
</feature>
<dbReference type="InterPro" id="IPR024064">
    <property type="entry name" value="FdhE-like_sf"/>
</dbReference>
<sequence>MNVLNKEYQQLEEQIQLLNDKWSQQLEAEKLIDIEQVRALTQYPVLPQVQLSIDFQQYHRFIEELLTLLEEKQPSLEADTKALKSRISTKILEQWHPEVLTVHQRYFQAFAEEHHIASWLPYFVAEHAIRPFLQKATAEIRDELKKADVHGCCPACGEAPRLAIINKKGRKEITCPRCHYAWEVKKINCAHCGSEEPGKLEILKVEKDDSAEIHVCHDCNGYTKVIDVRKMIKKDSIALLDIKSIHLDFIAQENGYGMPDDTKVN</sequence>
<evidence type="ECO:0000256" key="1">
    <source>
        <dbReference type="ARBA" id="ARBA00022490"/>
    </source>
</evidence>
<keyword evidence="1" id="KW-0963">Cytoplasm</keyword>
<evidence type="ECO:0000313" key="5">
    <source>
        <dbReference type="Proteomes" id="UP000682111"/>
    </source>
</evidence>
<evidence type="ECO:0000259" key="3">
    <source>
        <dbReference type="Pfam" id="PF24860"/>
    </source>
</evidence>
<dbReference type="GO" id="GO:0051604">
    <property type="term" value="P:protein maturation"/>
    <property type="evidence" value="ECO:0007669"/>
    <property type="project" value="TreeGrafter"/>
</dbReference>
<gene>
    <name evidence="4" type="ORF">J27TS8_31270</name>
</gene>
<dbReference type="AlphaFoldDB" id="A0A919WK59"/>
<dbReference type="GO" id="GO:0008199">
    <property type="term" value="F:ferric iron binding"/>
    <property type="evidence" value="ECO:0007669"/>
    <property type="project" value="TreeGrafter"/>
</dbReference>
<dbReference type="Proteomes" id="UP000682111">
    <property type="component" value="Unassembled WGS sequence"/>
</dbReference>
<reference evidence="4" key="1">
    <citation type="submission" date="2021-03" db="EMBL/GenBank/DDBJ databases">
        <title>Antimicrobial resistance genes in bacteria isolated from Japanese honey, and their potential for conferring macrolide and lincosamide resistance in the American foulbrood pathogen Paenibacillus larvae.</title>
        <authorList>
            <person name="Okamoto M."/>
            <person name="Kumagai M."/>
            <person name="Kanamori H."/>
            <person name="Takamatsu D."/>
        </authorList>
    </citation>
    <scope>NUCLEOTIDE SEQUENCE</scope>
    <source>
        <strain evidence="4">J27TS8</strain>
    </source>
</reference>
<dbReference type="SUPFAM" id="SSF144020">
    <property type="entry name" value="FdhE-like"/>
    <property type="match status" value="1"/>
</dbReference>
<accession>A0A919WK59</accession>
<dbReference type="CDD" id="cd16341">
    <property type="entry name" value="FdhE"/>
    <property type="match status" value="1"/>
</dbReference>
<comment type="caution">
    <text evidence="4">The sequence shown here is derived from an EMBL/GenBank/DDBJ whole genome shotgun (WGS) entry which is preliminary data.</text>
</comment>
<organism evidence="4 5">
    <name type="scientific">Robertmurraya siralis</name>
    <dbReference type="NCBI Taxonomy" id="77777"/>
    <lineage>
        <taxon>Bacteria</taxon>
        <taxon>Bacillati</taxon>
        <taxon>Bacillota</taxon>
        <taxon>Bacilli</taxon>
        <taxon>Bacillales</taxon>
        <taxon>Bacillaceae</taxon>
        <taxon>Robertmurraya</taxon>
    </lineage>
</organism>
<proteinExistence type="predicted"/>
<dbReference type="PANTHER" id="PTHR37689">
    <property type="entry name" value="PROTEIN FDHE"/>
    <property type="match status" value="1"/>
</dbReference>
<keyword evidence="2" id="KW-0175">Coiled coil</keyword>
<dbReference type="EMBL" id="BORC01000005">
    <property type="protein sequence ID" value="GIN63134.1"/>
    <property type="molecule type" value="Genomic_DNA"/>
</dbReference>
<dbReference type="GO" id="GO:0005829">
    <property type="term" value="C:cytosol"/>
    <property type="evidence" value="ECO:0007669"/>
    <property type="project" value="TreeGrafter"/>
</dbReference>
<dbReference type="Gene3D" id="3.90.1670.10">
    <property type="entry name" value="FdhE-like domain"/>
    <property type="match status" value="1"/>
</dbReference>
<evidence type="ECO:0000313" key="4">
    <source>
        <dbReference type="EMBL" id="GIN63134.1"/>
    </source>
</evidence>
<dbReference type="InterPro" id="IPR006452">
    <property type="entry name" value="Formate_DH_accessory"/>
</dbReference>
<dbReference type="Pfam" id="PF24860">
    <property type="entry name" value="FdhE_C"/>
    <property type="match status" value="1"/>
</dbReference>
<dbReference type="PANTHER" id="PTHR37689:SF1">
    <property type="entry name" value="PROTEIN FDHE"/>
    <property type="match status" value="1"/>
</dbReference>